<name>A0A835MZZ0_9ROSI</name>
<proteinExistence type="predicted"/>
<evidence type="ECO:0000313" key="3">
    <source>
        <dbReference type="Proteomes" id="UP000657918"/>
    </source>
</evidence>
<keyword evidence="3" id="KW-1185">Reference proteome</keyword>
<keyword evidence="1" id="KW-0812">Transmembrane</keyword>
<reference evidence="2 3" key="1">
    <citation type="submission" date="2020-10" db="EMBL/GenBank/DDBJ databases">
        <title>Plant Genome Project.</title>
        <authorList>
            <person name="Zhang R.-G."/>
        </authorList>
    </citation>
    <scope>NUCLEOTIDE SEQUENCE [LARGE SCALE GENOMIC DNA]</scope>
    <source>
        <strain evidence="2">FAFU-HL-1</strain>
        <tissue evidence="2">Leaf</tissue>
    </source>
</reference>
<keyword evidence="1" id="KW-0472">Membrane</keyword>
<sequence>MTAIEIGNSSPAPASIAGVGAMVEAACITLAFCIMEWKKISCAVLVAASMTAALAADEISAPAPSPASGAPATLPVVGSLIGASLVSFFAYYLQ</sequence>
<protein>
    <submittedName>
        <fullName evidence="2">Uncharacterized protein</fullName>
    </submittedName>
</protein>
<feature type="transmembrane region" description="Helical" evidence="1">
    <location>
        <begin position="40"/>
        <end position="56"/>
    </location>
</feature>
<dbReference type="PANTHER" id="PTHR34672:SF2">
    <property type="entry name" value="ARABINOGALACTAN PROTEIN 23"/>
    <property type="match status" value="1"/>
</dbReference>
<evidence type="ECO:0000256" key="1">
    <source>
        <dbReference type="SAM" id="Phobius"/>
    </source>
</evidence>
<accession>A0A835MZZ0</accession>
<dbReference type="OrthoDB" id="1658089at2759"/>
<dbReference type="Proteomes" id="UP000657918">
    <property type="component" value="Unassembled WGS sequence"/>
</dbReference>
<organism evidence="2 3">
    <name type="scientific">Salix dunnii</name>
    <dbReference type="NCBI Taxonomy" id="1413687"/>
    <lineage>
        <taxon>Eukaryota</taxon>
        <taxon>Viridiplantae</taxon>
        <taxon>Streptophyta</taxon>
        <taxon>Embryophyta</taxon>
        <taxon>Tracheophyta</taxon>
        <taxon>Spermatophyta</taxon>
        <taxon>Magnoliopsida</taxon>
        <taxon>eudicotyledons</taxon>
        <taxon>Gunneridae</taxon>
        <taxon>Pentapetalae</taxon>
        <taxon>rosids</taxon>
        <taxon>fabids</taxon>
        <taxon>Malpighiales</taxon>
        <taxon>Salicaceae</taxon>
        <taxon>Saliceae</taxon>
        <taxon>Salix</taxon>
    </lineage>
</organism>
<dbReference type="AlphaFoldDB" id="A0A835MZZ0"/>
<gene>
    <name evidence="2" type="ORF">SADUNF_Sadunf06G0040300</name>
</gene>
<keyword evidence="1" id="KW-1133">Transmembrane helix</keyword>
<dbReference type="InterPro" id="IPR044702">
    <property type="entry name" value="AGP23/40"/>
</dbReference>
<evidence type="ECO:0000313" key="2">
    <source>
        <dbReference type="EMBL" id="KAF9679686.1"/>
    </source>
</evidence>
<feature type="transmembrane region" description="Helical" evidence="1">
    <location>
        <begin position="76"/>
        <end position="93"/>
    </location>
</feature>
<feature type="transmembrane region" description="Helical" evidence="1">
    <location>
        <begin position="12"/>
        <end position="33"/>
    </location>
</feature>
<dbReference type="PANTHER" id="PTHR34672">
    <property type="entry name" value="POLLEN-SPECIFIC ARABINOGALACTA PROTEIN BAN102"/>
    <property type="match status" value="1"/>
</dbReference>
<comment type="caution">
    <text evidence="2">The sequence shown here is derived from an EMBL/GenBank/DDBJ whole genome shotgun (WGS) entry which is preliminary data.</text>
</comment>
<dbReference type="EMBL" id="JADGMS010000006">
    <property type="protein sequence ID" value="KAF9679686.1"/>
    <property type="molecule type" value="Genomic_DNA"/>
</dbReference>